<evidence type="ECO:0000313" key="3">
    <source>
        <dbReference type="Proteomes" id="UP000217103"/>
    </source>
</evidence>
<keyword evidence="3" id="KW-1185">Reference proteome</keyword>
<protein>
    <submittedName>
        <fullName evidence="2">Formyl-CoA transferase</fullName>
    </submittedName>
</protein>
<dbReference type="Gene3D" id="3.40.50.10540">
    <property type="entry name" value="Crotonobetainyl-coa:carnitine coa-transferase, domain 1"/>
    <property type="match status" value="1"/>
</dbReference>
<dbReference type="STRING" id="35622.SAMN04489764_3760"/>
<accession>A0A1H1GRQ4</accession>
<proteinExistence type="predicted"/>
<organism evidence="2 3">
    <name type="scientific">Thermostaphylospora chromogena</name>
    <dbReference type="NCBI Taxonomy" id="35622"/>
    <lineage>
        <taxon>Bacteria</taxon>
        <taxon>Bacillati</taxon>
        <taxon>Actinomycetota</taxon>
        <taxon>Actinomycetes</taxon>
        <taxon>Streptosporangiales</taxon>
        <taxon>Thermomonosporaceae</taxon>
        <taxon>Thermostaphylospora</taxon>
    </lineage>
</organism>
<reference evidence="2 3" key="1">
    <citation type="submission" date="2016-10" db="EMBL/GenBank/DDBJ databases">
        <authorList>
            <person name="de Groot N.N."/>
        </authorList>
    </citation>
    <scope>NUCLEOTIDE SEQUENCE [LARGE SCALE GENOMIC DNA]</scope>
    <source>
        <strain evidence="2 3">DSM 43794</strain>
    </source>
</reference>
<dbReference type="GO" id="GO:0008410">
    <property type="term" value="F:CoA-transferase activity"/>
    <property type="evidence" value="ECO:0007669"/>
    <property type="project" value="TreeGrafter"/>
</dbReference>
<dbReference type="EMBL" id="FNKK01000002">
    <property type="protein sequence ID" value="SDR15588.1"/>
    <property type="molecule type" value="Genomic_DNA"/>
</dbReference>
<sequence>MKPLEGITVLDFTQVYMGPSCTQLLGDYGADVIKIERPGTGDLSRTSIPDRDGLDNPIFLAINRNKRSISIDTRREEGKEVIYRLVEDADVVVSNFRSGVMERLGFGYERLREINPRIIWASGTGFGSEGPYSHKGGQDVIAQAFSGVMWRRESPDLPLSVYPTTLADYTTGMHLMQGILLALRTRDLTGEGQKVEVAMYDSMLHMQMQEACMQLNRGYEINWAAMPLSGVFTTTDGAVCMVGAFKENPLRDVCEALEIGEDLSRRPEFSTQEKQLARRPELQAIFRERFATNTTEYWIKRLEAKDILCAPVRSLEQALADEQTAVNKMITEVRHPVAGTVKMLSAPIRLSATPFEIRHAPPRLGEHNAEVLAEHGFSAEQIEALTQAGVLR</sequence>
<dbReference type="SUPFAM" id="SSF89796">
    <property type="entry name" value="CoA-transferase family III (CaiB/BaiF)"/>
    <property type="match status" value="1"/>
</dbReference>
<dbReference type="InterPro" id="IPR044855">
    <property type="entry name" value="CoA-Trfase_III_dom3_sf"/>
</dbReference>
<dbReference type="Gene3D" id="3.30.1540.10">
    <property type="entry name" value="formyl-coa transferase, domain 3"/>
    <property type="match status" value="1"/>
</dbReference>
<dbReference type="AlphaFoldDB" id="A0A1H1GRQ4"/>
<dbReference type="RefSeq" id="WP_093260563.1">
    <property type="nucleotide sequence ID" value="NZ_FNKK01000002.1"/>
</dbReference>
<keyword evidence="1 2" id="KW-0808">Transferase</keyword>
<evidence type="ECO:0000313" key="2">
    <source>
        <dbReference type="EMBL" id="SDR15588.1"/>
    </source>
</evidence>
<dbReference type="PANTHER" id="PTHR48207:SF3">
    <property type="entry name" value="SUCCINATE--HYDROXYMETHYLGLUTARATE COA-TRANSFERASE"/>
    <property type="match status" value="1"/>
</dbReference>
<dbReference type="InterPro" id="IPR003673">
    <property type="entry name" value="CoA-Trfase_fam_III"/>
</dbReference>
<gene>
    <name evidence="2" type="ORF">SAMN04489764_3760</name>
</gene>
<evidence type="ECO:0000256" key="1">
    <source>
        <dbReference type="ARBA" id="ARBA00022679"/>
    </source>
</evidence>
<dbReference type="InterPro" id="IPR023606">
    <property type="entry name" value="CoA-Trfase_III_dom_1_sf"/>
</dbReference>
<dbReference type="PANTHER" id="PTHR48207">
    <property type="entry name" value="SUCCINATE--HYDROXYMETHYLGLUTARATE COA-TRANSFERASE"/>
    <property type="match status" value="1"/>
</dbReference>
<name>A0A1H1GRQ4_9ACTN</name>
<dbReference type="Pfam" id="PF02515">
    <property type="entry name" value="CoA_transf_3"/>
    <property type="match status" value="1"/>
</dbReference>
<dbReference type="InterPro" id="IPR050483">
    <property type="entry name" value="CoA-transferase_III_domain"/>
</dbReference>
<dbReference type="OrthoDB" id="9797653at2"/>
<dbReference type="Proteomes" id="UP000217103">
    <property type="component" value="Unassembled WGS sequence"/>
</dbReference>